<dbReference type="Gene3D" id="2.170.15.10">
    <property type="entry name" value="Proaerolysin, chain A, domain 3"/>
    <property type="match status" value="1"/>
</dbReference>
<gene>
    <name evidence="4" type="ORF">RhiirA1_454756</name>
</gene>
<protein>
    <recommendedName>
        <fullName evidence="3">Aerolysin-like C-terminal domain-containing protein</fullName>
    </recommendedName>
</protein>
<dbReference type="VEuPathDB" id="FungiDB:RhiirA1_454756"/>
<reference evidence="4 5" key="2">
    <citation type="submission" date="2017-10" db="EMBL/GenBank/DDBJ databases">
        <title>Genome analyses suggest a sexual origin of heterokaryosis in a supposedly ancient asexual fungus.</title>
        <authorList>
            <person name="Corradi N."/>
            <person name="Sedzielewska K."/>
            <person name="Noel J."/>
            <person name="Charron P."/>
            <person name="Farinelli L."/>
            <person name="Marton T."/>
            <person name="Kruger M."/>
            <person name="Pelin A."/>
            <person name="Brachmann A."/>
            <person name="Corradi N."/>
        </authorList>
    </citation>
    <scope>NUCLEOTIDE SEQUENCE [LARGE SCALE GENOMIC DNA]</scope>
    <source>
        <strain evidence="4 5">A1</strain>
    </source>
</reference>
<dbReference type="PANTHER" id="PTHR39244:SF5">
    <property type="entry name" value="NATTERIN-3-LIKE"/>
    <property type="match status" value="1"/>
</dbReference>
<organism evidence="4 5">
    <name type="scientific">Rhizophagus irregularis</name>
    <dbReference type="NCBI Taxonomy" id="588596"/>
    <lineage>
        <taxon>Eukaryota</taxon>
        <taxon>Fungi</taxon>
        <taxon>Fungi incertae sedis</taxon>
        <taxon>Mucoromycota</taxon>
        <taxon>Glomeromycotina</taxon>
        <taxon>Glomeromycetes</taxon>
        <taxon>Glomerales</taxon>
        <taxon>Glomeraceae</taxon>
        <taxon>Rhizophagus</taxon>
    </lineage>
</organism>
<dbReference type="CDD" id="cd20215">
    <property type="entry name" value="PFM_LSL-like"/>
    <property type="match status" value="1"/>
</dbReference>
<dbReference type="InterPro" id="IPR035992">
    <property type="entry name" value="Ricin_B-like_lectins"/>
</dbReference>
<accession>A0A2N0S4G3</accession>
<name>A0A2N0S4G3_9GLOM</name>
<dbReference type="VEuPathDB" id="FungiDB:RhiirFUN_017489"/>
<dbReference type="VEuPathDB" id="FungiDB:FUN_000072"/>
<dbReference type="EMBL" id="LLXH01000221">
    <property type="protein sequence ID" value="PKC70450.1"/>
    <property type="molecule type" value="Genomic_DNA"/>
</dbReference>
<dbReference type="SUPFAM" id="SSF50370">
    <property type="entry name" value="Ricin B-like lectins"/>
    <property type="match status" value="1"/>
</dbReference>
<comment type="similarity">
    <text evidence="1">Belongs to the aerolysin family.</text>
</comment>
<dbReference type="CDD" id="cd23424">
    <property type="entry name" value="beta-trefoil_Ricin_BEL-like"/>
    <property type="match status" value="1"/>
</dbReference>
<dbReference type="Gene3D" id="2.80.10.50">
    <property type="match status" value="1"/>
</dbReference>
<evidence type="ECO:0000313" key="5">
    <source>
        <dbReference type="Proteomes" id="UP000232688"/>
    </source>
</evidence>
<keyword evidence="2" id="KW-1015">Disulfide bond</keyword>
<proteinExistence type="inferred from homology"/>
<reference evidence="4 5" key="1">
    <citation type="submission" date="2017-10" db="EMBL/GenBank/DDBJ databases">
        <title>Extensive intraspecific genome diversity in a model arbuscular mycorrhizal fungus.</title>
        <authorList>
            <person name="Chen E.C.H."/>
            <person name="Morin E."/>
            <person name="Baudet D."/>
            <person name="Noel J."/>
            <person name="Ndikumana S."/>
            <person name="Charron P."/>
            <person name="St-Onge C."/>
            <person name="Giorgi J."/>
            <person name="Grigoriev I.V."/>
            <person name="Roux C."/>
            <person name="Martin F.M."/>
            <person name="Corradi N."/>
        </authorList>
    </citation>
    <scope>NUCLEOTIDE SEQUENCE [LARGE SCALE GENOMIC DNA]</scope>
    <source>
        <strain evidence="4 5">A1</strain>
    </source>
</reference>
<feature type="domain" description="Aerolysin-like C-terminal" evidence="3">
    <location>
        <begin position="160"/>
        <end position="280"/>
    </location>
</feature>
<evidence type="ECO:0000259" key="3">
    <source>
        <dbReference type="Pfam" id="PF01117"/>
    </source>
</evidence>
<dbReference type="InterPro" id="IPR055267">
    <property type="entry name" value="Aerolysin-like_C"/>
</dbReference>
<dbReference type="InterPro" id="IPR053237">
    <property type="entry name" value="Natterin_C"/>
</dbReference>
<dbReference type="Pfam" id="PF01117">
    <property type="entry name" value="Aerolysin"/>
    <property type="match status" value="1"/>
</dbReference>
<evidence type="ECO:0000313" key="4">
    <source>
        <dbReference type="EMBL" id="PKC70450.1"/>
    </source>
</evidence>
<dbReference type="PANTHER" id="PTHR39244">
    <property type="entry name" value="NATTERIN-4"/>
    <property type="match status" value="1"/>
</dbReference>
<dbReference type="SUPFAM" id="SSF56973">
    <property type="entry name" value="Aerolisin/ETX pore-forming domain"/>
    <property type="match status" value="1"/>
</dbReference>
<dbReference type="Proteomes" id="UP000232688">
    <property type="component" value="Unassembled WGS sequence"/>
</dbReference>
<comment type="caution">
    <text evidence="4">The sequence shown here is derived from an EMBL/GenBank/DDBJ whole genome shotgun (WGS) entry which is preliminary data.</text>
</comment>
<evidence type="ECO:0000256" key="2">
    <source>
        <dbReference type="ARBA" id="ARBA00023157"/>
    </source>
</evidence>
<sequence length="323" mass="37814">MELYIPPKGLKFRLQNYKSKWAIFSRFSQEPKFFHFTSSDEYKDQYWTLIPGTGKHSGYFRIENCVTQQAIFSRFSQEPKFFTYTSSEFDDQYWTFVPGTGKRSGYFRIENYVTKWAIFSRFSKEPQLSHYISSDKFDDQYWSFIFEDMIIESVDYKIYVGKIQSTKNVVLMRQSLTNDTDGEQMLSFKVDESVKHTSTFEYLSGFTVKVRAKFKAEIPFIEETGLNIEATTGNHTWSFGNSTESVKKYTAELSVKVLPRTKIIVEATIKKSILNVPFIMHLKSKETGIKVDTYGTYSGVTTWDFNNIIREQKINQPVDIKNH</sequence>
<evidence type="ECO:0000256" key="1">
    <source>
        <dbReference type="ARBA" id="ARBA00009831"/>
    </source>
</evidence>
<dbReference type="AlphaFoldDB" id="A0A2N0S4G3"/>